<reference evidence="13 14" key="1">
    <citation type="submission" date="2015-03" db="EMBL/GenBank/DDBJ databases">
        <title>Genome sequence of Variovorax paradoxus TBEA6.</title>
        <authorList>
            <person name="Poehlein A."/>
            <person name="Schuldes J."/>
            <person name="Wuebbeler J.H."/>
            <person name="Hiessl S."/>
            <person name="Steinbuechel A."/>
            <person name="Daniel R."/>
        </authorList>
    </citation>
    <scope>NUCLEOTIDE SEQUENCE [LARGE SCALE GENOMIC DNA]</scope>
    <source>
        <strain evidence="13 14">TBEA6</strain>
    </source>
</reference>
<dbReference type="GO" id="GO:0015627">
    <property type="term" value="C:type II protein secretion system complex"/>
    <property type="evidence" value="ECO:0007669"/>
    <property type="project" value="InterPro"/>
</dbReference>
<dbReference type="PROSITE" id="PS00409">
    <property type="entry name" value="PROKAR_NTER_METHYL"/>
    <property type="match status" value="1"/>
</dbReference>
<keyword evidence="5" id="KW-0997">Cell inner membrane</keyword>
<proteinExistence type="inferred from homology"/>
<comment type="subcellular location">
    <subcellularLocation>
        <location evidence="1">Cell inner membrane</location>
        <topology evidence="1">Single-pass membrane protein</topology>
    </subcellularLocation>
</comment>
<evidence type="ECO:0000259" key="12">
    <source>
        <dbReference type="Pfam" id="PF12019"/>
    </source>
</evidence>
<dbReference type="RefSeq" id="WP_047785528.1">
    <property type="nucleotide sequence ID" value="NZ_JZWI01000018.1"/>
</dbReference>
<evidence type="ECO:0000256" key="10">
    <source>
        <dbReference type="ARBA" id="ARBA00030775"/>
    </source>
</evidence>
<keyword evidence="7 11" id="KW-1133">Transmembrane helix</keyword>
<evidence type="ECO:0000256" key="11">
    <source>
        <dbReference type="SAM" id="Phobius"/>
    </source>
</evidence>
<dbReference type="Gene3D" id="3.55.40.10">
    <property type="entry name" value="minor pseudopilin epsh domain"/>
    <property type="match status" value="1"/>
</dbReference>
<evidence type="ECO:0000256" key="4">
    <source>
        <dbReference type="ARBA" id="ARBA00022481"/>
    </source>
</evidence>
<dbReference type="EMBL" id="JZWI01000018">
    <property type="protein sequence ID" value="KLN55323.1"/>
    <property type="molecule type" value="Genomic_DNA"/>
</dbReference>
<gene>
    <name evidence="13" type="ORF">VPARA_36750</name>
</gene>
<keyword evidence="8 11" id="KW-0472">Membrane</keyword>
<feature type="transmembrane region" description="Helical" evidence="11">
    <location>
        <begin position="12"/>
        <end position="34"/>
    </location>
</feature>
<evidence type="ECO:0000256" key="7">
    <source>
        <dbReference type="ARBA" id="ARBA00022989"/>
    </source>
</evidence>
<evidence type="ECO:0000256" key="6">
    <source>
        <dbReference type="ARBA" id="ARBA00022692"/>
    </source>
</evidence>
<dbReference type="InterPro" id="IPR045584">
    <property type="entry name" value="Pilin-like"/>
</dbReference>
<dbReference type="InterPro" id="IPR022346">
    <property type="entry name" value="T2SS_GspH"/>
</dbReference>
<keyword evidence="6 11" id="KW-0812">Transmembrane</keyword>
<dbReference type="PATRIC" id="fig|34073.19.peg.3764"/>
<evidence type="ECO:0000313" key="14">
    <source>
        <dbReference type="Proteomes" id="UP000035170"/>
    </source>
</evidence>
<protein>
    <recommendedName>
        <fullName evidence="2">Type II secretion system protein H</fullName>
    </recommendedName>
    <alternativeName>
        <fullName evidence="10">General secretion pathway protein H</fullName>
    </alternativeName>
</protein>
<keyword evidence="14" id="KW-1185">Reference proteome</keyword>
<evidence type="ECO:0000256" key="1">
    <source>
        <dbReference type="ARBA" id="ARBA00004377"/>
    </source>
</evidence>
<dbReference type="Pfam" id="PF12019">
    <property type="entry name" value="GspH"/>
    <property type="match status" value="1"/>
</dbReference>
<dbReference type="Pfam" id="PF07963">
    <property type="entry name" value="N_methyl"/>
    <property type="match status" value="1"/>
</dbReference>
<name>A0A0H2LYP0_VARPD</name>
<dbReference type="GO" id="GO:0005886">
    <property type="term" value="C:plasma membrane"/>
    <property type="evidence" value="ECO:0007669"/>
    <property type="project" value="UniProtKB-SubCell"/>
</dbReference>
<sequence>MAMAGTRARGFTLIELMVTLVVLIVLVSVAVPSFDYIRLSTRLNSYATDLVAGSQLARSEAIKRNAPVTLCASSNGTSCATDGQWEAGWIVISSGATPTVIQKQPAAASGYRIRDSGGLSALAFEGTGVGATAANFTICRATPVGTPKRLVKISATGRSSVTRTDAGSCAA</sequence>
<evidence type="ECO:0000256" key="9">
    <source>
        <dbReference type="ARBA" id="ARBA00025772"/>
    </source>
</evidence>
<organism evidence="13 14">
    <name type="scientific">Variovorax paradoxus</name>
    <dbReference type="NCBI Taxonomy" id="34073"/>
    <lineage>
        <taxon>Bacteria</taxon>
        <taxon>Pseudomonadati</taxon>
        <taxon>Pseudomonadota</taxon>
        <taxon>Betaproteobacteria</taxon>
        <taxon>Burkholderiales</taxon>
        <taxon>Comamonadaceae</taxon>
        <taxon>Variovorax</taxon>
    </lineage>
</organism>
<dbReference type="NCBIfam" id="TIGR02532">
    <property type="entry name" value="IV_pilin_GFxxxE"/>
    <property type="match status" value="1"/>
</dbReference>
<dbReference type="Proteomes" id="UP000035170">
    <property type="component" value="Unassembled WGS sequence"/>
</dbReference>
<comment type="caution">
    <text evidence="13">The sequence shown here is derived from an EMBL/GenBank/DDBJ whole genome shotgun (WGS) entry which is preliminary data.</text>
</comment>
<feature type="domain" description="General secretion pathway GspH" evidence="12">
    <location>
        <begin position="47"/>
        <end position="157"/>
    </location>
</feature>
<accession>A0A0H2LYP0</accession>
<keyword evidence="4" id="KW-0488">Methylation</keyword>
<evidence type="ECO:0000256" key="3">
    <source>
        <dbReference type="ARBA" id="ARBA00022475"/>
    </source>
</evidence>
<dbReference type="InterPro" id="IPR012902">
    <property type="entry name" value="N_methyl_site"/>
</dbReference>
<evidence type="ECO:0000256" key="5">
    <source>
        <dbReference type="ARBA" id="ARBA00022519"/>
    </source>
</evidence>
<evidence type="ECO:0000313" key="13">
    <source>
        <dbReference type="EMBL" id="KLN55323.1"/>
    </source>
</evidence>
<dbReference type="SUPFAM" id="SSF54523">
    <property type="entry name" value="Pili subunits"/>
    <property type="match status" value="1"/>
</dbReference>
<evidence type="ECO:0000256" key="2">
    <source>
        <dbReference type="ARBA" id="ARBA00021549"/>
    </source>
</evidence>
<evidence type="ECO:0000256" key="8">
    <source>
        <dbReference type="ARBA" id="ARBA00023136"/>
    </source>
</evidence>
<dbReference type="GO" id="GO:0015628">
    <property type="term" value="P:protein secretion by the type II secretion system"/>
    <property type="evidence" value="ECO:0007669"/>
    <property type="project" value="InterPro"/>
</dbReference>
<keyword evidence="3" id="KW-1003">Cell membrane</keyword>
<comment type="similarity">
    <text evidence="9">Belongs to the GSP H family.</text>
</comment>
<dbReference type="AlphaFoldDB" id="A0A0H2LYP0"/>